<reference evidence="2 3" key="1">
    <citation type="journal article" date="2019" name="Nat. Ecol. Evol.">
        <title>Megaphylogeny resolves global patterns of mushroom evolution.</title>
        <authorList>
            <person name="Varga T."/>
            <person name="Krizsan K."/>
            <person name="Foldi C."/>
            <person name="Dima B."/>
            <person name="Sanchez-Garcia M."/>
            <person name="Sanchez-Ramirez S."/>
            <person name="Szollosi G.J."/>
            <person name="Szarkandi J.G."/>
            <person name="Papp V."/>
            <person name="Albert L."/>
            <person name="Andreopoulos W."/>
            <person name="Angelini C."/>
            <person name="Antonin V."/>
            <person name="Barry K.W."/>
            <person name="Bougher N.L."/>
            <person name="Buchanan P."/>
            <person name="Buyck B."/>
            <person name="Bense V."/>
            <person name="Catcheside P."/>
            <person name="Chovatia M."/>
            <person name="Cooper J."/>
            <person name="Damon W."/>
            <person name="Desjardin D."/>
            <person name="Finy P."/>
            <person name="Geml J."/>
            <person name="Haridas S."/>
            <person name="Hughes K."/>
            <person name="Justo A."/>
            <person name="Karasinski D."/>
            <person name="Kautmanova I."/>
            <person name="Kiss B."/>
            <person name="Kocsube S."/>
            <person name="Kotiranta H."/>
            <person name="LaButti K.M."/>
            <person name="Lechner B.E."/>
            <person name="Liimatainen K."/>
            <person name="Lipzen A."/>
            <person name="Lukacs Z."/>
            <person name="Mihaltcheva S."/>
            <person name="Morgado L.N."/>
            <person name="Niskanen T."/>
            <person name="Noordeloos M.E."/>
            <person name="Ohm R.A."/>
            <person name="Ortiz-Santana B."/>
            <person name="Ovrebo C."/>
            <person name="Racz N."/>
            <person name="Riley R."/>
            <person name="Savchenko A."/>
            <person name="Shiryaev A."/>
            <person name="Soop K."/>
            <person name="Spirin V."/>
            <person name="Szebenyi C."/>
            <person name="Tomsovsky M."/>
            <person name="Tulloss R.E."/>
            <person name="Uehling J."/>
            <person name="Grigoriev I.V."/>
            <person name="Vagvolgyi C."/>
            <person name="Papp T."/>
            <person name="Martin F.M."/>
            <person name="Miettinen O."/>
            <person name="Hibbett D.S."/>
            <person name="Nagy L.G."/>
        </authorList>
    </citation>
    <scope>NUCLEOTIDE SEQUENCE [LARGE SCALE GENOMIC DNA]</scope>
    <source>
        <strain evidence="2 3">CBS 166.37</strain>
    </source>
</reference>
<feature type="chain" id="PRO_5023009752" evidence="1">
    <location>
        <begin position="22"/>
        <end position="106"/>
    </location>
</feature>
<dbReference type="AlphaFoldDB" id="A0A5C3LZE8"/>
<keyword evidence="3" id="KW-1185">Reference proteome</keyword>
<feature type="signal peptide" evidence="1">
    <location>
        <begin position="1"/>
        <end position="21"/>
    </location>
</feature>
<evidence type="ECO:0000256" key="1">
    <source>
        <dbReference type="SAM" id="SignalP"/>
    </source>
</evidence>
<evidence type="ECO:0000313" key="3">
    <source>
        <dbReference type="Proteomes" id="UP000308652"/>
    </source>
</evidence>
<sequence>MFKFYSMIAIVASSISMVAAGGQLELCVKKDLQPYCSTLSYQDDVCYNLGTDLEDKVRSVDPVGSGHKCWLWEDQDCEGDSYDFTKHQNTLGSFNDKASSFYCSEN</sequence>
<dbReference type="SUPFAM" id="SSF49695">
    <property type="entry name" value="gamma-Crystallin-like"/>
    <property type="match status" value="1"/>
</dbReference>
<protein>
    <submittedName>
        <fullName evidence="2">Uncharacterized protein</fullName>
    </submittedName>
</protein>
<proteinExistence type="predicted"/>
<dbReference type="InterPro" id="IPR011024">
    <property type="entry name" value="G_crystallin-like"/>
</dbReference>
<gene>
    <name evidence="2" type="ORF">BDQ12DRAFT_723581</name>
</gene>
<dbReference type="EMBL" id="ML213604">
    <property type="protein sequence ID" value="TFK38242.1"/>
    <property type="molecule type" value="Genomic_DNA"/>
</dbReference>
<keyword evidence="1" id="KW-0732">Signal</keyword>
<organism evidence="2 3">
    <name type="scientific">Crucibulum laeve</name>
    <dbReference type="NCBI Taxonomy" id="68775"/>
    <lineage>
        <taxon>Eukaryota</taxon>
        <taxon>Fungi</taxon>
        <taxon>Dikarya</taxon>
        <taxon>Basidiomycota</taxon>
        <taxon>Agaricomycotina</taxon>
        <taxon>Agaricomycetes</taxon>
        <taxon>Agaricomycetidae</taxon>
        <taxon>Agaricales</taxon>
        <taxon>Agaricineae</taxon>
        <taxon>Nidulariaceae</taxon>
        <taxon>Crucibulum</taxon>
    </lineage>
</organism>
<dbReference type="Gene3D" id="2.60.20.10">
    <property type="entry name" value="Crystallins"/>
    <property type="match status" value="1"/>
</dbReference>
<dbReference type="STRING" id="68775.A0A5C3LZE8"/>
<name>A0A5C3LZE8_9AGAR</name>
<evidence type="ECO:0000313" key="2">
    <source>
        <dbReference type="EMBL" id="TFK38242.1"/>
    </source>
</evidence>
<dbReference type="Proteomes" id="UP000308652">
    <property type="component" value="Unassembled WGS sequence"/>
</dbReference>
<dbReference type="OrthoDB" id="5401396at2759"/>
<accession>A0A5C3LZE8</accession>